<reference evidence="2" key="1">
    <citation type="submission" date="2019-07" db="EMBL/GenBank/DDBJ databases">
        <title>Genomic Encyclopedia of Type Strains, Phase IV (KMG-IV): sequencing the most valuable type-strain genomes for metagenomic binning, comparative biology and taxonomic classification.</title>
        <authorList>
            <person name="Goeker M."/>
        </authorList>
    </citation>
    <scope>NUCLEOTIDE SEQUENCE</scope>
    <source>
        <strain evidence="2">DSM 44596</strain>
    </source>
</reference>
<name>A0A652YIV4_NOCGL</name>
<evidence type="ECO:0000313" key="2">
    <source>
        <dbReference type="EMBL" id="TYQ01112.1"/>
    </source>
</evidence>
<protein>
    <submittedName>
        <fullName evidence="2">Uncharacterized protein</fullName>
    </submittedName>
</protein>
<evidence type="ECO:0000256" key="1">
    <source>
        <dbReference type="SAM" id="MobiDB-lite"/>
    </source>
</evidence>
<gene>
    <name evidence="2" type="ORF">FNL38_109126</name>
</gene>
<feature type="region of interest" description="Disordered" evidence="1">
    <location>
        <begin position="1"/>
        <end position="65"/>
    </location>
</feature>
<accession>A0A652YIV4</accession>
<sequence>MVRARRGVNLHTGNPTADARTPKWGASDVAAANASDPTSRRSTRSQHAPAKECAWCGSTSNLGKREPSRCVRCLNFESVIANAHRYLAEHALRPLNASEESESDEELKVRRNALSAQRQLNAAKKSPAKKPAKQSTQPKAKKRKNPNRKRNVPQPKYLQ</sequence>
<dbReference type="EMBL" id="VNIQ01000009">
    <property type="protein sequence ID" value="TYQ01112.1"/>
    <property type="molecule type" value="Genomic_DNA"/>
</dbReference>
<comment type="caution">
    <text evidence="2">The sequence shown here is derived from an EMBL/GenBank/DDBJ whole genome shotgun (WGS) entry which is preliminary data.</text>
</comment>
<proteinExistence type="predicted"/>
<feature type="region of interest" description="Disordered" evidence="1">
    <location>
        <begin position="94"/>
        <end position="159"/>
    </location>
</feature>
<feature type="compositionally biased region" description="Basic residues" evidence="1">
    <location>
        <begin position="139"/>
        <end position="151"/>
    </location>
</feature>
<organism evidence="2">
    <name type="scientific">Nocardia globerula</name>
    <dbReference type="NCBI Taxonomy" id="1818"/>
    <lineage>
        <taxon>Bacteria</taxon>
        <taxon>Bacillati</taxon>
        <taxon>Actinomycetota</taxon>
        <taxon>Actinomycetes</taxon>
        <taxon>Mycobacteriales</taxon>
        <taxon>Nocardiaceae</taxon>
        <taxon>Nocardia</taxon>
    </lineage>
</organism>
<dbReference type="AlphaFoldDB" id="A0A652YIV4"/>